<dbReference type="PROSITE" id="PS51014">
    <property type="entry name" value="COBK_CBIJ"/>
    <property type="match status" value="1"/>
</dbReference>
<dbReference type="NCBIfam" id="NF005968">
    <property type="entry name" value="PRK08057.1-2"/>
    <property type="match status" value="1"/>
</dbReference>
<evidence type="ECO:0000313" key="5">
    <source>
        <dbReference type="Proteomes" id="UP001499930"/>
    </source>
</evidence>
<dbReference type="EMBL" id="BAAAWD010000031">
    <property type="protein sequence ID" value="GAA3040629.1"/>
    <property type="molecule type" value="Genomic_DNA"/>
</dbReference>
<evidence type="ECO:0000256" key="2">
    <source>
        <dbReference type="ARBA" id="ARBA00022573"/>
    </source>
</evidence>
<gene>
    <name evidence="4" type="ORF">GCM10017559_81490</name>
</gene>
<dbReference type="PANTHER" id="PTHR36925">
    <property type="entry name" value="COBALT-PRECORRIN-6A REDUCTASE"/>
    <property type="match status" value="1"/>
</dbReference>
<dbReference type="PANTHER" id="PTHR36925:SF1">
    <property type="entry name" value="COBALT-PRECORRIN-6A REDUCTASE"/>
    <property type="match status" value="1"/>
</dbReference>
<reference evidence="5" key="1">
    <citation type="journal article" date="2019" name="Int. J. Syst. Evol. Microbiol.">
        <title>The Global Catalogue of Microorganisms (GCM) 10K type strain sequencing project: providing services to taxonomists for standard genome sequencing and annotation.</title>
        <authorList>
            <consortium name="The Broad Institute Genomics Platform"/>
            <consortium name="The Broad Institute Genome Sequencing Center for Infectious Disease"/>
            <person name="Wu L."/>
            <person name="Ma J."/>
        </authorList>
    </citation>
    <scope>NUCLEOTIDE SEQUENCE [LARGE SCALE GENOMIC DNA]</scope>
    <source>
        <strain evidence="5">JCM 3106</strain>
    </source>
</reference>
<comment type="pathway">
    <text evidence="1">Cofactor biosynthesis; adenosylcobalamin biosynthesis.</text>
</comment>
<keyword evidence="5" id="KW-1185">Reference proteome</keyword>
<keyword evidence="3" id="KW-0560">Oxidoreductase</keyword>
<organism evidence="4 5">
    <name type="scientific">Streptosporangium longisporum</name>
    <dbReference type="NCBI Taxonomy" id="46187"/>
    <lineage>
        <taxon>Bacteria</taxon>
        <taxon>Bacillati</taxon>
        <taxon>Actinomycetota</taxon>
        <taxon>Actinomycetes</taxon>
        <taxon>Streptosporangiales</taxon>
        <taxon>Streptosporangiaceae</taxon>
        <taxon>Streptosporangium</taxon>
    </lineage>
</organism>
<evidence type="ECO:0000256" key="1">
    <source>
        <dbReference type="ARBA" id="ARBA00004953"/>
    </source>
</evidence>
<protein>
    <submittedName>
        <fullName evidence="4">Cobalt-precorrin-6A reductase</fullName>
    </submittedName>
</protein>
<evidence type="ECO:0000313" key="4">
    <source>
        <dbReference type="EMBL" id="GAA3040629.1"/>
    </source>
</evidence>
<dbReference type="Proteomes" id="UP001499930">
    <property type="component" value="Unassembled WGS sequence"/>
</dbReference>
<dbReference type="Pfam" id="PF02571">
    <property type="entry name" value="CbiJ"/>
    <property type="match status" value="1"/>
</dbReference>
<accession>A0ABP6LJ28</accession>
<dbReference type="NCBIfam" id="TIGR00715">
    <property type="entry name" value="precor6x_red"/>
    <property type="match status" value="1"/>
</dbReference>
<evidence type="ECO:0000256" key="3">
    <source>
        <dbReference type="ARBA" id="ARBA00023002"/>
    </source>
</evidence>
<keyword evidence="2" id="KW-0169">Cobalamin biosynthesis</keyword>
<comment type="caution">
    <text evidence="4">The sequence shown here is derived from an EMBL/GenBank/DDBJ whole genome shotgun (WGS) entry which is preliminary data.</text>
</comment>
<name>A0ABP6LJ28_9ACTN</name>
<sequence>MSKHPTVRAGRGGGVANILILGGTDEARRLAAALAGRDGTHVVSSLAGRVRDPRLPVGEVHEGGFGGPGGLATWLVERGIDTVVDATHPFAARMTASAVEATARTGLPLLILRRPGWQAGPGDDWRRVPSLEAAAALLPSLGERVFLTTGRRSLPVFAGLDDHWFLARSVDPPEPPMPRRTEVLLSRGPFTVEGETALMRTHRTDVLVTKDSGGEMTTAKLRAARELGLPVVVVDRPPAPAGVPAVGDVPAALAWLDGAAVPGGTGGTGGTGGRGHAG</sequence>
<dbReference type="InterPro" id="IPR003723">
    <property type="entry name" value="Precorrin-6x_reduct"/>
</dbReference>
<proteinExistence type="predicted"/>